<dbReference type="Proteomes" id="UP001356427">
    <property type="component" value="Unassembled WGS sequence"/>
</dbReference>
<dbReference type="GO" id="GO:0005737">
    <property type="term" value="C:cytoplasm"/>
    <property type="evidence" value="ECO:0007669"/>
    <property type="project" value="TreeGrafter"/>
</dbReference>
<keyword evidence="3 7" id="KW-0175">Coiled coil</keyword>
<keyword evidence="5" id="KW-0505">Motor protein</keyword>
<comment type="caution">
    <text evidence="9">The sequence shown here is derived from an EMBL/GenBank/DDBJ whole genome shotgun (WGS) entry which is preliminary data.</text>
</comment>
<feature type="coiled-coil region" evidence="7">
    <location>
        <begin position="186"/>
        <end position="248"/>
    </location>
</feature>
<dbReference type="Gene3D" id="1.20.5.370">
    <property type="match status" value="3"/>
</dbReference>
<evidence type="ECO:0000256" key="3">
    <source>
        <dbReference type="ARBA" id="ARBA00023054"/>
    </source>
</evidence>
<keyword evidence="6" id="KW-0009">Actin-binding</keyword>
<dbReference type="SUPFAM" id="SSF90257">
    <property type="entry name" value="Myosin rod fragments"/>
    <property type="match status" value="1"/>
</dbReference>
<organism evidence="9 10">
    <name type="scientific">Coregonus suidteri</name>
    <dbReference type="NCBI Taxonomy" id="861788"/>
    <lineage>
        <taxon>Eukaryota</taxon>
        <taxon>Metazoa</taxon>
        <taxon>Chordata</taxon>
        <taxon>Craniata</taxon>
        <taxon>Vertebrata</taxon>
        <taxon>Euteleostomi</taxon>
        <taxon>Actinopterygii</taxon>
        <taxon>Neopterygii</taxon>
        <taxon>Teleostei</taxon>
        <taxon>Protacanthopterygii</taxon>
        <taxon>Salmoniformes</taxon>
        <taxon>Salmonidae</taxon>
        <taxon>Coregoninae</taxon>
        <taxon>Coregonus</taxon>
    </lineage>
</organism>
<evidence type="ECO:0000256" key="1">
    <source>
        <dbReference type="ARBA" id="ARBA00022741"/>
    </source>
</evidence>
<dbReference type="PANTHER" id="PTHR45615:SF29">
    <property type="entry name" value="MYOSIN-7B"/>
    <property type="match status" value="1"/>
</dbReference>
<evidence type="ECO:0000256" key="7">
    <source>
        <dbReference type="SAM" id="Coils"/>
    </source>
</evidence>
<dbReference type="FunFam" id="1.20.5.370:FF:000008">
    <property type="entry name" value="Myosin heavy chain"/>
    <property type="match status" value="1"/>
</dbReference>
<reference evidence="9 10" key="1">
    <citation type="submission" date="2021-04" db="EMBL/GenBank/DDBJ databases">
        <authorList>
            <person name="De Guttry C."/>
            <person name="Zahm M."/>
            <person name="Klopp C."/>
            <person name="Cabau C."/>
            <person name="Louis A."/>
            <person name="Berthelot C."/>
            <person name="Parey E."/>
            <person name="Roest Crollius H."/>
            <person name="Montfort J."/>
            <person name="Robinson-Rechavi M."/>
            <person name="Bucao C."/>
            <person name="Bouchez O."/>
            <person name="Gislard M."/>
            <person name="Lluch J."/>
            <person name="Milhes M."/>
            <person name="Lampietro C."/>
            <person name="Lopez Roques C."/>
            <person name="Donnadieu C."/>
            <person name="Braasch I."/>
            <person name="Desvignes T."/>
            <person name="Postlethwait J."/>
            <person name="Bobe J."/>
            <person name="Wedekind C."/>
            <person name="Guiguen Y."/>
        </authorList>
    </citation>
    <scope>NUCLEOTIDE SEQUENCE [LARGE SCALE GENOMIC DNA]</scope>
    <source>
        <strain evidence="9">Cs_M1</strain>
        <tissue evidence="9">Blood</tissue>
    </source>
</reference>
<feature type="domain" description="Myosin tail" evidence="8">
    <location>
        <begin position="2"/>
        <end position="284"/>
    </location>
</feature>
<proteinExistence type="predicted"/>
<evidence type="ECO:0000313" key="9">
    <source>
        <dbReference type="EMBL" id="KAK6321599.1"/>
    </source>
</evidence>
<evidence type="ECO:0000256" key="6">
    <source>
        <dbReference type="ARBA" id="ARBA00023203"/>
    </source>
</evidence>
<protein>
    <recommendedName>
        <fullName evidence="8">Myosin tail domain-containing protein</fullName>
    </recommendedName>
</protein>
<keyword evidence="10" id="KW-1185">Reference proteome</keyword>
<evidence type="ECO:0000259" key="8">
    <source>
        <dbReference type="Pfam" id="PF01576"/>
    </source>
</evidence>
<dbReference type="GO" id="GO:0051015">
    <property type="term" value="F:actin filament binding"/>
    <property type="evidence" value="ECO:0007669"/>
    <property type="project" value="TreeGrafter"/>
</dbReference>
<gene>
    <name evidence="9" type="ORF">J4Q44_G00085750</name>
</gene>
<keyword evidence="1" id="KW-0547">Nucleotide-binding</keyword>
<evidence type="ECO:0000256" key="5">
    <source>
        <dbReference type="ARBA" id="ARBA00023175"/>
    </source>
</evidence>
<keyword evidence="4" id="KW-0518">Myosin</keyword>
<evidence type="ECO:0000313" key="10">
    <source>
        <dbReference type="Proteomes" id="UP001356427"/>
    </source>
</evidence>
<dbReference type="EMBL" id="JAGTTL010000006">
    <property type="protein sequence ID" value="KAK6321599.1"/>
    <property type="molecule type" value="Genomic_DNA"/>
</dbReference>
<dbReference type="Gene3D" id="1.20.5.170">
    <property type="match status" value="1"/>
</dbReference>
<dbReference type="FunFam" id="1.20.5.370:FF:000001">
    <property type="entry name" value="Myosin heavy chain"/>
    <property type="match status" value="1"/>
</dbReference>
<dbReference type="GO" id="GO:0016460">
    <property type="term" value="C:myosin II complex"/>
    <property type="evidence" value="ECO:0007669"/>
    <property type="project" value="TreeGrafter"/>
</dbReference>
<evidence type="ECO:0000256" key="4">
    <source>
        <dbReference type="ARBA" id="ARBA00023123"/>
    </source>
</evidence>
<feature type="coiled-coil region" evidence="7">
    <location>
        <begin position="24"/>
        <end position="160"/>
    </location>
</feature>
<dbReference type="GO" id="GO:0000146">
    <property type="term" value="F:microfilament motor activity"/>
    <property type="evidence" value="ECO:0007669"/>
    <property type="project" value="TreeGrafter"/>
</dbReference>
<dbReference type="GO" id="GO:0005524">
    <property type="term" value="F:ATP binding"/>
    <property type="evidence" value="ECO:0007669"/>
    <property type="project" value="UniProtKB-KW"/>
</dbReference>
<name>A0AAN8M3B8_9TELE</name>
<dbReference type="AlphaFoldDB" id="A0AAN8M3B8"/>
<dbReference type="PANTHER" id="PTHR45615">
    <property type="entry name" value="MYOSIN HEAVY CHAIN, NON-MUSCLE"/>
    <property type="match status" value="1"/>
</dbReference>
<dbReference type="Pfam" id="PF01576">
    <property type="entry name" value="Myosin_tail_1"/>
    <property type="match status" value="1"/>
</dbReference>
<sequence length="344" mass="39874">MDLERSNTAAAALDKKQRNFYKVLAEWRQKYQKCQCELESSQKVSHSLSTELFKLKNSYEEALDHLDTTKRENKNLQEEIADLSDQISQGGKTIHELEKIKKGLDMEKSEIQAALEEVEGTLEHEESKTLCIQLERNQIKADIDQKLAEKDEEIDNLCRNHQRALEPMQATLDSECKSRNEAVHLRKKMEGDLNEMEVQLNHANSRAAESQKLLCHLQVQIKDLQLELDETLHQNEELKEQTAVTERRNNLVTAEVEKLRALLEQDDRASKLAEHELLESTERVNLLHFQNTGLTCCTSRTLGSSTRRRSWRVTCLCCPLSWTRLRMSATTQRKRPRRPSLMQP</sequence>
<dbReference type="GO" id="GO:0032982">
    <property type="term" value="C:myosin filament"/>
    <property type="evidence" value="ECO:0007669"/>
    <property type="project" value="TreeGrafter"/>
</dbReference>
<accession>A0AAN8M3B8</accession>
<evidence type="ECO:0000256" key="2">
    <source>
        <dbReference type="ARBA" id="ARBA00022840"/>
    </source>
</evidence>
<dbReference type="InterPro" id="IPR014751">
    <property type="entry name" value="XRCC4-like_C"/>
</dbReference>
<dbReference type="InterPro" id="IPR002928">
    <property type="entry name" value="Myosin_tail"/>
</dbReference>
<keyword evidence="2" id="KW-0067">ATP-binding</keyword>